<keyword evidence="5" id="KW-1185">Reference proteome</keyword>
<feature type="signal peptide" evidence="2">
    <location>
        <begin position="1"/>
        <end position="19"/>
    </location>
</feature>
<dbReference type="SUPFAM" id="SSF82171">
    <property type="entry name" value="DPP6 N-terminal domain-like"/>
    <property type="match status" value="1"/>
</dbReference>
<proteinExistence type="predicted"/>
<dbReference type="Pfam" id="PF00326">
    <property type="entry name" value="Peptidase_S9"/>
    <property type="match status" value="1"/>
</dbReference>
<evidence type="ECO:0000256" key="1">
    <source>
        <dbReference type="ARBA" id="ARBA00022801"/>
    </source>
</evidence>
<dbReference type="InterPro" id="IPR011042">
    <property type="entry name" value="6-blade_b-propeller_TolB-like"/>
</dbReference>
<sequence length="707" mass="78415">MQRFLLSSLILLYANCLLAQKPVIDTGMYASWPSVGDAAISNDGKYVLYYIKNQPAGSSSLVLKAADLSWEKAWPGARQAAFAPGNHTVVFITQGDSLCLLTLGTTAASYIPGVQSFQVPAAGEKLMLAYQPKAPGKELVIYDPASGSKKQFTGVSDYVWSEDGTQLAFTRDSSSVWNYRLGQEEAILLANNQSRGIDTDFRFHGVLRFSRDGSSLLCVLKQKFLPKPGPDAVMVDIWHYRDKKLQSQQLKELGNLKDTISIGINNRKIAYPGQQELYDAALLSAIKAYGDKHHLMLQPALELDNTADGVAPPLLLTALNRRTKDNGFYRLAPGKTATPEPLVMGPYLYHIPGKYGEAPLKARDAEAYVLRRESATQSPNYYYTTDFKTFTPLSDLHPETACNWFTTELHNWCSPDGDTLQGILYKPENFNPDKRYPVIFYYNELMSDRLHLYLPPGPSDGRLNIPWYVSNGYLVFSPDIYYKMGAPGPSIYNAVNSAADYLAKQPWVDAKKMGLQGFELGAYATNYLVTRTGRFAAACAAAGFTDLISAHGALDENGASMMPKIEGYPYCMEAPLWEVPERYIENSPVLGADEITTPLLLMHNKQDEVVPFAQGVELITGLRRLGKTGWMLQYDDCAHTLSGPPAMDFSIRMAQFFAHYLKRTPAPVWMTRGIPARLKGIESGLELDNLSVPPPGGLLRMDPHLMR</sequence>
<reference evidence="4 5" key="1">
    <citation type="journal article" date="2013" name="Stand. Genomic Sci.">
        <title>Genomic Encyclopedia of Type Strains, Phase I: The one thousand microbial genomes (KMG-I) project.</title>
        <authorList>
            <person name="Kyrpides N.C."/>
            <person name="Woyke T."/>
            <person name="Eisen J.A."/>
            <person name="Garrity G."/>
            <person name="Lilburn T.G."/>
            <person name="Beck B.J."/>
            <person name="Whitman W.B."/>
            <person name="Hugenholtz P."/>
            <person name="Klenk H.P."/>
        </authorList>
    </citation>
    <scope>NUCLEOTIDE SEQUENCE [LARGE SCALE GENOMIC DNA]</scope>
    <source>
        <strain evidence="4 5">DSM 13484</strain>
    </source>
</reference>
<dbReference type="OrthoDB" id="9812921at2"/>
<dbReference type="GO" id="GO:0004177">
    <property type="term" value="F:aminopeptidase activity"/>
    <property type="evidence" value="ECO:0007669"/>
    <property type="project" value="UniProtKB-KW"/>
</dbReference>
<dbReference type="Gene3D" id="3.40.50.1820">
    <property type="entry name" value="alpha/beta hydrolase"/>
    <property type="match status" value="1"/>
</dbReference>
<dbReference type="InterPro" id="IPR029058">
    <property type="entry name" value="AB_hydrolase_fold"/>
</dbReference>
<name>A0A562SUI6_CHIJA</name>
<dbReference type="GO" id="GO:0004252">
    <property type="term" value="F:serine-type endopeptidase activity"/>
    <property type="evidence" value="ECO:0007669"/>
    <property type="project" value="TreeGrafter"/>
</dbReference>
<dbReference type="Proteomes" id="UP000316778">
    <property type="component" value="Unassembled WGS sequence"/>
</dbReference>
<feature type="chain" id="PRO_5021826602" evidence="2">
    <location>
        <begin position="20"/>
        <end position="707"/>
    </location>
</feature>
<keyword evidence="4" id="KW-0031">Aminopeptidase</keyword>
<dbReference type="InterPro" id="IPR001375">
    <property type="entry name" value="Peptidase_S9_cat"/>
</dbReference>
<organism evidence="4 5">
    <name type="scientific">Chitinophaga japonensis</name>
    <name type="common">Flexibacter japonensis</name>
    <dbReference type="NCBI Taxonomy" id="104662"/>
    <lineage>
        <taxon>Bacteria</taxon>
        <taxon>Pseudomonadati</taxon>
        <taxon>Bacteroidota</taxon>
        <taxon>Chitinophagia</taxon>
        <taxon>Chitinophagales</taxon>
        <taxon>Chitinophagaceae</taxon>
        <taxon>Chitinophaga</taxon>
    </lineage>
</organism>
<feature type="domain" description="Peptidase S9 prolyl oligopeptidase catalytic" evidence="3">
    <location>
        <begin position="497"/>
        <end position="662"/>
    </location>
</feature>
<dbReference type="RefSeq" id="WP_145717963.1">
    <property type="nucleotide sequence ID" value="NZ_BAAAFY010000002.1"/>
</dbReference>
<evidence type="ECO:0000313" key="4">
    <source>
        <dbReference type="EMBL" id="TWI84366.1"/>
    </source>
</evidence>
<dbReference type="PANTHER" id="PTHR42776:SF27">
    <property type="entry name" value="DIPEPTIDYL PEPTIDASE FAMILY MEMBER 6"/>
    <property type="match status" value="1"/>
</dbReference>
<keyword evidence="1" id="KW-0378">Hydrolase</keyword>
<protein>
    <submittedName>
        <fullName evidence="4">Dipeptidyl aminopeptidase/acylaminoacyl peptidase</fullName>
    </submittedName>
</protein>
<keyword evidence="2" id="KW-0732">Signal</keyword>
<gene>
    <name evidence="4" type="ORF">LX66_4733</name>
</gene>
<keyword evidence="4" id="KW-0645">Protease</keyword>
<evidence type="ECO:0000313" key="5">
    <source>
        <dbReference type="Proteomes" id="UP000316778"/>
    </source>
</evidence>
<dbReference type="EMBL" id="VLLG01000005">
    <property type="protein sequence ID" value="TWI84366.1"/>
    <property type="molecule type" value="Genomic_DNA"/>
</dbReference>
<dbReference type="AlphaFoldDB" id="A0A562SUI6"/>
<dbReference type="Gene3D" id="2.120.10.30">
    <property type="entry name" value="TolB, C-terminal domain"/>
    <property type="match status" value="1"/>
</dbReference>
<dbReference type="GO" id="GO:0006508">
    <property type="term" value="P:proteolysis"/>
    <property type="evidence" value="ECO:0007669"/>
    <property type="project" value="InterPro"/>
</dbReference>
<evidence type="ECO:0000256" key="2">
    <source>
        <dbReference type="SAM" id="SignalP"/>
    </source>
</evidence>
<comment type="caution">
    <text evidence="4">The sequence shown here is derived from an EMBL/GenBank/DDBJ whole genome shotgun (WGS) entry which is preliminary data.</text>
</comment>
<dbReference type="PANTHER" id="PTHR42776">
    <property type="entry name" value="SERINE PEPTIDASE S9 FAMILY MEMBER"/>
    <property type="match status" value="1"/>
</dbReference>
<evidence type="ECO:0000259" key="3">
    <source>
        <dbReference type="Pfam" id="PF00326"/>
    </source>
</evidence>
<accession>A0A562SUI6</accession>
<dbReference type="SUPFAM" id="SSF53474">
    <property type="entry name" value="alpha/beta-Hydrolases"/>
    <property type="match status" value="1"/>
</dbReference>